<keyword evidence="1 7" id="KW-0489">Methyltransferase</keyword>
<evidence type="ECO:0000313" key="8">
    <source>
        <dbReference type="Proteomes" id="UP000229730"/>
    </source>
</evidence>
<evidence type="ECO:0000259" key="5">
    <source>
        <dbReference type="Pfam" id="PF00891"/>
    </source>
</evidence>
<evidence type="ECO:0000256" key="4">
    <source>
        <dbReference type="PIRSR" id="PIRSR005739-1"/>
    </source>
</evidence>
<evidence type="ECO:0000256" key="2">
    <source>
        <dbReference type="ARBA" id="ARBA00022679"/>
    </source>
</evidence>
<dbReference type="InterPro" id="IPR001077">
    <property type="entry name" value="COMT_C"/>
</dbReference>
<dbReference type="SUPFAM" id="SSF46785">
    <property type="entry name" value="Winged helix' DNA-binding domain"/>
    <property type="match status" value="1"/>
</dbReference>
<dbReference type="GO" id="GO:0008171">
    <property type="term" value="F:O-methyltransferase activity"/>
    <property type="evidence" value="ECO:0007669"/>
    <property type="project" value="InterPro"/>
</dbReference>
<dbReference type="EMBL" id="PDEM01000024">
    <property type="protein sequence ID" value="PHZ84624.1"/>
    <property type="molecule type" value="Genomic_DNA"/>
</dbReference>
<dbReference type="GO" id="GO:0032259">
    <property type="term" value="P:methylation"/>
    <property type="evidence" value="ECO:0007669"/>
    <property type="project" value="UniProtKB-KW"/>
</dbReference>
<dbReference type="Pfam" id="PF00891">
    <property type="entry name" value="Methyltransf_2"/>
    <property type="match status" value="1"/>
</dbReference>
<protein>
    <submittedName>
        <fullName evidence="7">Methyltransferase</fullName>
    </submittedName>
</protein>
<dbReference type="PANTHER" id="PTHR11746">
    <property type="entry name" value="O-METHYLTRANSFERASE"/>
    <property type="match status" value="1"/>
</dbReference>
<sequence length="331" mass="36013">MTPDELPVSVQFLQLITAKWVVKPMYVAAKLKLADHIKSGVTDVASLAEKTGTKADMLYRLLRALSSVGIFHEGEGQNFTLTPLAECLLDEPGSPRDMLLFVNDPVHDRAWDHLHYCLETGNVGFEKAHGAGIFDYCKTDLDFSEVFNRAMSSNGQAVHSATASVLDISSVDTLYDIGGGHGHLIKFLMDKAPSLKGGVFDLPHVVAGAEDAKYPELKIMAGSFFEDIPKGADAHILSFIIHDWDDESAVKILQNCYQALPAGGHLFICDAIINEPNAPNLGKLLDIEMIVMTTGKERTVDEFKTLIEASGFAFEGIVDTPGPHSVICGRK</sequence>
<dbReference type="AlphaFoldDB" id="A0A2G4YQL8"/>
<dbReference type="InterPro" id="IPR012967">
    <property type="entry name" value="COMT_dimerisation"/>
</dbReference>
<dbReference type="InterPro" id="IPR036390">
    <property type="entry name" value="WH_DNA-bd_sf"/>
</dbReference>
<feature type="active site" description="Proton acceptor" evidence="4">
    <location>
        <position position="242"/>
    </location>
</feature>
<dbReference type="RefSeq" id="WP_099473747.1">
    <property type="nucleotide sequence ID" value="NZ_CP041025.1"/>
</dbReference>
<dbReference type="OrthoDB" id="7418600at2"/>
<keyword evidence="2 7" id="KW-0808">Transferase</keyword>
<dbReference type="PROSITE" id="PS51683">
    <property type="entry name" value="SAM_OMT_II"/>
    <property type="match status" value="1"/>
</dbReference>
<evidence type="ECO:0000256" key="3">
    <source>
        <dbReference type="ARBA" id="ARBA00022691"/>
    </source>
</evidence>
<dbReference type="InParanoid" id="A0A2G4YQL8"/>
<dbReference type="Pfam" id="PF08100">
    <property type="entry name" value="Dimerisation"/>
    <property type="match status" value="1"/>
</dbReference>
<keyword evidence="8" id="KW-1185">Reference proteome</keyword>
<organism evidence="7 8">
    <name type="scientific">Paremcibacter congregatus</name>
    <dbReference type="NCBI Taxonomy" id="2043170"/>
    <lineage>
        <taxon>Bacteria</taxon>
        <taxon>Pseudomonadati</taxon>
        <taxon>Pseudomonadota</taxon>
        <taxon>Alphaproteobacteria</taxon>
        <taxon>Emcibacterales</taxon>
        <taxon>Emcibacteraceae</taxon>
        <taxon>Paremcibacter</taxon>
    </lineage>
</organism>
<dbReference type="Proteomes" id="UP000229730">
    <property type="component" value="Unassembled WGS sequence"/>
</dbReference>
<dbReference type="Gene3D" id="1.10.10.10">
    <property type="entry name" value="Winged helix-like DNA-binding domain superfamily/Winged helix DNA-binding domain"/>
    <property type="match status" value="1"/>
</dbReference>
<dbReference type="InterPro" id="IPR036388">
    <property type="entry name" value="WH-like_DNA-bd_sf"/>
</dbReference>
<proteinExistence type="predicted"/>
<dbReference type="InterPro" id="IPR016461">
    <property type="entry name" value="COMT-like"/>
</dbReference>
<keyword evidence="3" id="KW-0949">S-adenosyl-L-methionine</keyword>
<feature type="domain" description="O-methyltransferase C-terminal" evidence="5">
    <location>
        <begin position="111"/>
        <end position="312"/>
    </location>
</feature>
<reference evidence="7 8" key="1">
    <citation type="submission" date="2017-10" db="EMBL/GenBank/DDBJ databases">
        <title>Frigbacter circumglobatus gen. nov. sp. nov., isolated from sediment cultured in situ.</title>
        <authorList>
            <person name="Zhao Z."/>
        </authorList>
    </citation>
    <scope>NUCLEOTIDE SEQUENCE [LARGE SCALE GENOMIC DNA]</scope>
    <source>
        <strain evidence="7 8">ZYL</strain>
    </source>
</reference>
<feature type="domain" description="O-methyltransferase dimerisation" evidence="6">
    <location>
        <begin position="14"/>
        <end position="90"/>
    </location>
</feature>
<dbReference type="PIRSF" id="PIRSF005739">
    <property type="entry name" value="O-mtase"/>
    <property type="match status" value="1"/>
</dbReference>
<dbReference type="GO" id="GO:0046983">
    <property type="term" value="F:protein dimerization activity"/>
    <property type="evidence" value="ECO:0007669"/>
    <property type="project" value="InterPro"/>
</dbReference>
<evidence type="ECO:0000256" key="1">
    <source>
        <dbReference type="ARBA" id="ARBA00022603"/>
    </source>
</evidence>
<evidence type="ECO:0000313" key="7">
    <source>
        <dbReference type="EMBL" id="PHZ84624.1"/>
    </source>
</evidence>
<evidence type="ECO:0000259" key="6">
    <source>
        <dbReference type="Pfam" id="PF08100"/>
    </source>
</evidence>
<accession>A0A2G4YQL8</accession>
<dbReference type="SUPFAM" id="SSF53335">
    <property type="entry name" value="S-adenosyl-L-methionine-dependent methyltransferases"/>
    <property type="match status" value="1"/>
</dbReference>
<name>A0A2G4YQL8_9PROT</name>
<gene>
    <name evidence="7" type="ORF">CRD36_12545</name>
</gene>
<dbReference type="InterPro" id="IPR029063">
    <property type="entry name" value="SAM-dependent_MTases_sf"/>
</dbReference>
<comment type="caution">
    <text evidence="7">The sequence shown here is derived from an EMBL/GenBank/DDBJ whole genome shotgun (WGS) entry which is preliminary data.</text>
</comment>
<dbReference type="Gene3D" id="3.40.50.150">
    <property type="entry name" value="Vaccinia Virus protein VP39"/>
    <property type="match status" value="1"/>
</dbReference>